<dbReference type="NCBIfam" id="TIGR01569">
    <property type="entry name" value="A_tha_TIGR01569"/>
    <property type="match status" value="1"/>
</dbReference>
<keyword evidence="11" id="KW-1185">Reference proteome</keyword>
<comment type="similarity">
    <text evidence="2 8">Belongs to the Casparian strip membrane proteins (CASP) family.</text>
</comment>
<keyword evidence="7 8" id="KW-0472">Membrane</keyword>
<evidence type="ECO:0000313" key="10">
    <source>
        <dbReference type="EMBL" id="PON63623.1"/>
    </source>
</evidence>
<comment type="subunit">
    <text evidence="3 8">Homodimer and heterodimers.</text>
</comment>
<proteinExistence type="inferred from homology"/>
<feature type="transmembrane region" description="Helical" evidence="8">
    <location>
        <begin position="97"/>
        <end position="116"/>
    </location>
</feature>
<dbReference type="PANTHER" id="PTHR36488">
    <property type="entry name" value="CASP-LIKE PROTEIN 1U1"/>
    <property type="match status" value="1"/>
</dbReference>
<dbReference type="InterPro" id="IPR006459">
    <property type="entry name" value="CASP/CASPL"/>
</dbReference>
<name>A0A2P5CRG9_PARAD</name>
<evidence type="ECO:0000256" key="2">
    <source>
        <dbReference type="ARBA" id="ARBA00007651"/>
    </source>
</evidence>
<dbReference type="Proteomes" id="UP000237105">
    <property type="component" value="Unassembled WGS sequence"/>
</dbReference>
<evidence type="ECO:0000256" key="4">
    <source>
        <dbReference type="ARBA" id="ARBA00022475"/>
    </source>
</evidence>
<dbReference type="AlphaFoldDB" id="A0A2P5CRG9"/>
<feature type="transmembrane region" description="Helical" evidence="8">
    <location>
        <begin position="64"/>
        <end position="85"/>
    </location>
</feature>
<sequence length="188" mass="20249">MALANRDKPEDWTLLMLRIASFLVTASATIVMALNKETKTLVVATIGSNPVTATLTAKFQYDPAFVFFVVANGITSLHNLLMIVVDLFRHKFNERGICLVMIPIFDMLIVALAAAGDGAATFIAELGKNGNSHARWNKICDKFGPYCDRGGVALIASFIGLGLLLVITGLSIIKLQTKPKPSNDVSVP</sequence>
<feature type="domain" description="Casparian strip membrane protein" evidence="9">
    <location>
        <begin position="9"/>
        <end position="161"/>
    </location>
</feature>
<feature type="transmembrane region" description="Helical" evidence="8">
    <location>
        <begin position="152"/>
        <end position="173"/>
    </location>
</feature>
<evidence type="ECO:0000256" key="8">
    <source>
        <dbReference type="RuleBase" id="RU361233"/>
    </source>
</evidence>
<keyword evidence="5 8" id="KW-0812">Transmembrane</keyword>
<dbReference type="STRING" id="3476.A0A2P5CRG9"/>
<evidence type="ECO:0000256" key="5">
    <source>
        <dbReference type="ARBA" id="ARBA00022692"/>
    </source>
</evidence>
<reference evidence="11" key="1">
    <citation type="submission" date="2016-06" db="EMBL/GenBank/DDBJ databases">
        <title>Parallel loss of symbiosis genes in relatives of nitrogen-fixing non-legume Parasponia.</title>
        <authorList>
            <person name="Van Velzen R."/>
            <person name="Holmer R."/>
            <person name="Bu F."/>
            <person name="Rutten L."/>
            <person name="Van Zeijl A."/>
            <person name="Liu W."/>
            <person name="Santuari L."/>
            <person name="Cao Q."/>
            <person name="Sharma T."/>
            <person name="Shen D."/>
            <person name="Roswanjaya Y."/>
            <person name="Wardhani T."/>
            <person name="Kalhor M.S."/>
            <person name="Jansen J."/>
            <person name="Van den Hoogen J."/>
            <person name="Gungor B."/>
            <person name="Hartog M."/>
            <person name="Hontelez J."/>
            <person name="Verver J."/>
            <person name="Yang W.-C."/>
            <person name="Schijlen E."/>
            <person name="Repin R."/>
            <person name="Schilthuizen M."/>
            <person name="Schranz E."/>
            <person name="Heidstra R."/>
            <person name="Miyata K."/>
            <person name="Fedorova E."/>
            <person name="Kohlen W."/>
            <person name="Bisseling T."/>
            <person name="Smit S."/>
            <person name="Geurts R."/>
        </authorList>
    </citation>
    <scope>NUCLEOTIDE SEQUENCE [LARGE SCALE GENOMIC DNA]</scope>
    <source>
        <strain evidence="11">cv. WU1-14</strain>
    </source>
</reference>
<dbReference type="EMBL" id="JXTB01000102">
    <property type="protein sequence ID" value="PON63623.1"/>
    <property type="molecule type" value="Genomic_DNA"/>
</dbReference>
<dbReference type="GO" id="GO:0005886">
    <property type="term" value="C:plasma membrane"/>
    <property type="evidence" value="ECO:0007669"/>
    <property type="project" value="UniProtKB-SubCell"/>
</dbReference>
<evidence type="ECO:0000313" key="11">
    <source>
        <dbReference type="Proteomes" id="UP000237105"/>
    </source>
</evidence>
<organism evidence="10 11">
    <name type="scientific">Parasponia andersonii</name>
    <name type="common">Sponia andersonii</name>
    <dbReference type="NCBI Taxonomy" id="3476"/>
    <lineage>
        <taxon>Eukaryota</taxon>
        <taxon>Viridiplantae</taxon>
        <taxon>Streptophyta</taxon>
        <taxon>Embryophyta</taxon>
        <taxon>Tracheophyta</taxon>
        <taxon>Spermatophyta</taxon>
        <taxon>Magnoliopsida</taxon>
        <taxon>eudicotyledons</taxon>
        <taxon>Gunneridae</taxon>
        <taxon>Pentapetalae</taxon>
        <taxon>rosids</taxon>
        <taxon>fabids</taxon>
        <taxon>Rosales</taxon>
        <taxon>Cannabaceae</taxon>
        <taxon>Parasponia</taxon>
    </lineage>
</organism>
<dbReference type="OrthoDB" id="610574at2759"/>
<accession>A0A2P5CRG9</accession>
<dbReference type="PANTHER" id="PTHR36488:SF8">
    <property type="entry name" value="CASP-LIKE PROTEIN 1U1"/>
    <property type="match status" value="1"/>
</dbReference>
<protein>
    <recommendedName>
        <fullName evidence="8">CASP-like protein</fullName>
    </recommendedName>
</protein>
<evidence type="ECO:0000256" key="7">
    <source>
        <dbReference type="ARBA" id="ARBA00023136"/>
    </source>
</evidence>
<feature type="transmembrane region" description="Helical" evidence="8">
    <location>
        <begin position="12"/>
        <end position="34"/>
    </location>
</feature>
<evidence type="ECO:0000259" key="9">
    <source>
        <dbReference type="Pfam" id="PF04535"/>
    </source>
</evidence>
<evidence type="ECO:0000256" key="1">
    <source>
        <dbReference type="ARBA" id="ARBA00004651"/>
    </source>
</evidence>
<comment type="subcellular location">
    <subcellularLocation>
        <location evidence="1 8">Cell membrane</location>
        <topology evidence="1 8">Multi-pass membrane protein</topology>
    </subcellularLocation>
</comment>
<evidence type="ECO:0000256" key="3">
    <source>
        <dbReference type="ARBA" id="ARBA00011489"/>
    </source>
</evidence>
<dbReference type="InterPro" id="IPR006702">
    <property type="entry name" value="CASP_dom"/>
</dbReference>
<keyword evidence="6 8" id="KW-1133">Transmembrane helix</keyword>
<dbReference type="InterPro" id="IPR044173">
    <property type="entry name" value="CASPL"/>
</dbReference>
<comment type="caution">
    <text evidence="10">The sequence shown here is derived from an EMBL/GenBank/DDBJ whole genome shotgun (WGS) entry which is preliminary data.</text>
</comment>
<gene>
    <name evidence="10" type="ORF">PanWU01x14_129550</name>
</gene>
<keyword evidence="4 8" id="KW-1003">Cell membrane</keyword>
<dbReference type="Pfam" id="PF04535">
    <property type="entry name" value="CASP_dom"/>
    <property type="match status" value="1"/>
</dbReference>
<evidence type="ECO:0000256" key="6">
    <source>
        <dbReference type="ARBA" id="ARBA00022989"/>
    </source>
</evidence>